<dbReference type="PANTHER" id="PTHR30570">
    <property type="entry name" value="PERIPLASMIC PHOSPHATE BINDING COMPONENT OF PHOSPHATE ABC TRANSPORTER"/>
    <property type="match status" value="1"/>
</dbReference>
<dbReference type="EMBL" id="VXRG01000151">
    <property type="protein sequence ID" value="MXY95412.1"/>
    <property type="molecule type" value="Genomic_DNA"/>
</dbReference>
<proteinExistence type="predicted"/>
<feature type="chain" id="PRO_5025405675" evidence="2">
    <location>
        <begin position="25"/>
        <end position="305"/>
    </location>
</feature>
<name>A0A6B0Z0K1_9CHLR</name>
<accession>A0A6B0Z0K1</accession>
<dbReference type="Pfam" id="PF12849">
    <property type="entry name" value="PBP_like_2"/>
    <property type="match status" value="1"/>
</dbReference>
<dbReference type="PANTHER" id="PTHR30570:SF1">
    <property type="entry name" value="PHOSPHATE-BINDING PROTEIN PSTS"/>
    <property type="match status" value="1"/>
</dbReference>
<gene>
    <name evidence="4" type="ORF">F4Y42_18375</name>
</gene>
<evidence type="ECO:0000256" key="1">
    <source>
        <dbReference type="ARBA" id="ARBA00022729"/>
    </source>
</evidence>
<dbReference type="PROSITE" id="PS51257">
    <property type="entry name" value="PROKAR_LIPOPROTEIN"/>
    <property type="match status" value="1"/>
</dbReference>
<dbReference type="InterPro" id="IPR024370">
    <property type="entry name" value="PBP_domain"/>
</dbReference>
<feature type="signal peptide" evidence="2">
    <location>
        <begin position="1"/>
        <end position="24"/>
    </location>
</feature>
<keyword evidence="1 2" id="KW-0732">Signal</keyword>
<protein>
    <submittedName>
        <fullName evidence="4">Phosphate ABC transporter substrate-binding protein</fullName>
    </submittedName>
</protein>
<dbReference type="Gene3D" id="3.40.190.10">
    <property type="entry name" value="Periplasmic binding protein-like II"/>
    <property type="match status" value="2"/>
</dbReference>
<evidence type="ECO:0000256" key="2">
    <source>
        <dbReference type="SAM" id="SignalP"/>
    </source>
</evidence>
<feature type="domain" description="PBP" evidence="3">
    <location>
        <begin position="40"/>
        <end position="283"/>
    </location>
</feature>
<comment type="caution">
    <text evidence="4">The sequence shown here is derived from an EMBL/GenBank/DDBJ whole genome shotgun (WGS) entry which is preliminary data.</text>
</comment>
<dbReference type="AlphaFoldDB" id="A0A6B0Z0K1"/>
<dbReference type="SUPFAM" id="SSF53850">
    <property type="entry name" value="Periplasmic binding protein-like II"/>
    <property type="match status" value="1"/>
</dbReference>
<evidence type="ECO:0000313" key="4">
    <source>
        <dbReference type="EMBL" id="MXY95412.1"/>
    </source>
</evidence>
<organism evidence="4">
    <name type="scientific">Caldilineaceae bacterium SB0664_bin_27</name>
    <dbReference type="NCBI Taxonomy" id="2605260"/>
    <lineage>
        <taxon>Bacteria</taxon>
        <taxon>Bacillati</taxon>
        <taxon>Chloroflexota</taxon>
        <taxon>Caldilineae</taxon>
        <taxon>Caldilineales</taxon>
        <taxon>Caldilineaceae</taxon>
    </lineage>
</organism>
<dbReference type="CDD" id="cd13653">
    <property type="entry name" value="PBP2_phosphate_like_1"/>
    <property type="match status" value="1"/>
</dbReference>
<dbReference type="InterPro" id="IPR050811">
    <property type="entry name" value="Phosphate_ABC_transporter"/>
</dbReference>
<sequence length="305" mass="32780">MMNYCRKYLRPSHLWMFLTRLMLAGCLLSGCTLPRGASAVPSSAPVTLTIAGSTEMRPLLIEMTSVYREHNPKVQFTLLGGGSQIGEQRLASGQIDIAASTAAYPDAQIPAGLVRIPIGLDGIAVVVHSDNPVEALTLVQIRDLFGGRALNWEEVGGAAREVLLVSREDGSATRELFEERVMDEDQVALTAVVMSTSSNVVEYVAAHRDAIGYVSSAYLLQDGLPFAANGENASTADSTERTVKAVSIEGRVPFGADLANFQYPLARALYLLFPQSSGPSIQKIVEFVSGEEGQAIIARFHAPIR</sequence>
<reference evidence="4" key="1">
    <citation type="submission" date="2019-09" db="EMBL/GenBank/DDBJ databases">
        <title>Characterisation of the sponge microbiome using genome-centric metagenomics.</title>
        <authorList>
            <person name="Engelberts J.P."/>
            <person name="Robbins S.J."/>
            <person name="De Goeij J.M."/>
            <person name="Aranda M."/>
            <person name="Bell S.C."/>
            <person name="Webster N.S."/>
        </authorList>
    </citation>
    <scope>NUCLEOTIDE SEQUENCE</scope>
    <source>
        <strain evidence="4">SB0664_bin_27</strain>
    </source>
</reference>
<evidence type="ECO:0000259" key="3">
    <source>
        <dbReference type="Pfam" id="PF12849"/>
    </source>
</evidence>